<dbReference type="SMART" id="SM00479">
    <property type="entry name" value="EXOIII"/>
    <property type="match status" value="1"/>
</dbReference>
<dbReference type="GO" id="GO:0008408">
    <property type="term" value="F:3'-5' exonuclease activity"/>
    <property type="evidence" value="ECO:0007669"/>
    <property type="project" value="TreeGrafter"/>
</dbReference>
<evidence type="ECO:0000313" key="5">
    <source>
        <dbReference type="EMBL" id="WWD78545.1"/>
    </source>
</evidence>
<gene>
    <name evidence="5" type="ORF">FTX54_008845</name>
</gene>
<dbReference type="CDD" id="cd06127">
    <property type="entry name" value="DEDDh"/>
    <property type="match status" value="1"/>
</dbReference>
<dbReference type="OrthoDB" id="9804290at2"/>
<accession>A0A5C7FLM5</accession>
<keyword evidence="3 5" id="KW-0269">Exonuclease</keyword>
<dbReference type="GO" id="GO:0005829">
    <property type="term" value="C:cytosol"/>
    <property type="evidence" value="ECO:0007669"/>
    <property type="project" value="TreeGrafter"/>
</dbReference>
<dbReference type="SUPFAM" id="SSF53098">
    <property type="entry name" value="Ribonuclease H-like"/>
    <property type="match status" value="1"/>
</dbReference>
<keyword evidence="6" id="KW-1185">Reference proteome</keyword>
<proteinExistence type="predicted"/>
<evidence type="ECO:0000256" key="1">
    <source>
        <dbReference type="ARBA" id="ARBA00022722"/>
    </source>
</evidence>
<dbReference type="KEGG" id="ahal:FTX54_008845"/>
<name>A0A5C7FLM5_9BACI</name>
<keyword evidence="2" id="KW-0378">Hydrolase</keyword>
<dbReference type="Gene3D" id="3.30.420.10">
    <property type="entry name" value="Ribonuclease H-like superfamily/Ribonuclease H"/>
    <property type="match status" value="1"/>
</dbReference>
<dbReference type="GO" id="GO:0045004">
    <property type="term" value="P:DNA replication proofreading"/>
    <property type="evidence" value="ECO:0007669"/>
    <property type="project" value="TreeGrafter"/>
</dbReference>
<dbReference type="GO" id="GO:0003887">
    <property type="term" value="F:DNA-directed DNA polymerase activity"/>
    <property type="evidence" value="ECO:0007669"/>
    <property type="project" value="InterPro"/>
</dbReference>
<dbReference type="FunFam" id="3.30.420.10:FF:000045">
    <property type="entry name" value="3'-5' exonuclease DinG"/>
    <property type="match status" value="1"/>
</dbReference>
<evidence type="ECO:0000256" key="2">
    <source>
        <dbReference type="ARBA" id="ARBA00022801"/>
    </source>
</evidence>
<feature type="domain" description="Exonuclease" evidence="4">
    <location>
        <begin position="56"/>
        <end position="221"/>
    </location>
</feature>
<dbReference type="PANTHER" id="PTHR30231">
    <property type="entry name" value="DNA POLYMERASE III SUBUNIT EPSILON"/>
    <property type="match status" value="1"/>
</dbReference>
<evidence type="ECO:0000313" key="6">
    <source>
        <dbReference type="Proteomes" id="UP000321816"/>
    </source>
</evidence>
<dbReference type="InterPro" id="IPR013520">
    <property type="entry name" value="Ribonucl_H"/>
</dbReference>
<dbReference type="InterPro" id="IPR036397">
    <property type="entry name" value="RNaseH_sf"/>
</dbReference>
<evidence type="ECO:0000259" key="4">
    <source>
        <dbReference type="SMART" id="SM00479"/>
    </source>
</evidence>
<dbReference type="NCBIfam" id="TIGR00573">
    <property type="entry name" value="dnaq"/>
    <property type="match status" value="1"/>
</dbReference>
<dbReference type="AlphaFoldDB" id="A0A5C7FLM5"/>
<dbReference type="Proteomes" id="UP000321816">
    <property type="component" value="Chromosome"/>
</dbReference>
<dbReference type="InterPro" id="IPR012337">
    <property type="entry name" value="RNaseH-like_sf"/>
</dbReference>
<dbReference type="RefSeq" id="WP_147802242.1">
    <property type="nucleotide sequence ID" value="NZ_CP144914.1"/>
</dbReference>
<dbReference type="Pfam" id="PF00929">
    <property type="entry name" value="RNase_T"/>
    <property type="match status" value="1"/>
</dbReference>
<keyword evidence="1" id="KW-0540">Nuclease</keyword>
<organism evidence="5 6">
    <name type="scientific">Alkalicoccus halolimnae</name>
    <dbReference type="NCBI Taxonomy" id="1667239"/>
    <lineage>
        <taxon>Bacteria</taxon>
        <taxon>Bacillati</taxon>
        <taxon>Bacillota</taxon>
        <taxon>Bacilli</taxon>
        <taxon>Bacillales</taxon>
        <taxon>Bacillaceae</taxon>
        <taxon>Alkalicoccus</taxon>
    </lineage>
</organism>
<dbReference type="GO" id="GO:0003677">
    <property type="term" value="F:DNA binding"/>
    <property type="evidence" value="ECO:0007669"/>
    <property type="project" value="InterPro"/>
</dbReference>
<dbReference type="PANTHER" id="PTHR30231:SF41">
    <property type="entry name" value="DNA POLYMERASE III SUBUNIT EPSILON"/>
    <property type="match status" value="1"/>
</dbReference>
<sequence>MWRHMTTYLLKDRPNFIRYRKKWITENKDSWLYARKKIEEINRLPLPANCALEKADYTIFDLETTGFTAPLGDEIISIGALKFESTPLETYYSLVQSCKPVPPVVSSLTGLTETETSKGTAFPEMLSQFLDFTKNRVLVAHPASFDVPFMEIMCRKWLLPEVKLPVLDSFQLAELLFPGKDNSLDGFLRRFHMPVIERHHALNDAKITAEIFSVLLNEAASTKYKSLYSLIRETNAVARKRRRI</sequence>
<protein>
    <submittedName>
        <fullName evidence="5">3'-5' exonuclease</fullName>
    </submittedName>
</protein>
<evidence type="ECO:0000256" key="3">
    <source>
        <dbReference type="ARBA" id="ARBA00022839"/>
    </source>
</evidence>
<dbReference type="InterPro" id="IPR006054">
    <property type="entry name" value="DnaQ"/>
</dbReference>
<reference evidence="5 6" key="1">
    <citation type="submission" date="2024-01" db="EMBL/GenBank/DDBJ databases">
        <title>Complete Genome Sequence of Alkalicoccus halolimnae BZ-SZ-XJ29T, a Moderately Halophilic Bacterium Isolated from a Salt Lake.</title>
        <authorList>
            <person name="Zhao B."/>
        </authorList>
    </citation>
    <scope>NUCLEOTIDE SEQUENCE [LARGE SCALE GENOMIC DNA]</scope>
    <source>
        <strain evidence="5 6">BZ-SZ-XJ29</strain>
    </source>
</reference>
<dbReference type="EMBL" id="CP144914">
    <property type="protein sequence ID" value="WWD78545.1"/>
    <property type="molecule type" value="Genomic_DNA"/>
</dbReference>